<accession>A0ABY0FAX0</accession>
<evidence type="ECO:0000256" key="4">
    <source>
        <dbReference type="ARBA" id="ARBA00023014"/>
    </source>
</evidence>
<organism evidence="5 6">
    <name type="scientific">Crenobacter cavernae</name>
    <dbReference type="NCBI Taxonomy" id="2290923"/>
    <lineage>
        <taxon>Bacteria</taxon>
        <taxon>Pseudomonadati</taxon>
        <taxon>Pseudomonadota</taxon>
        <taxon>Betaproteobacteria</taxon>
        <taxon>Neisseriales</taxon>
        <taxon>Neisseriaceae</taxon>
        <taxon>Crenobacter</taxon>
    </lineage>
</organism>
<dbReference type="EMBL" id="REGR01000014">
    <property type="protein sequence ID" value="RXZ42800.1"/>
    <property type="molecule type" value="Genomic_DNA"/>
</dbReference>
<dbReference type="Gene3D" id="3.40.30.10">
    <property type="entry name" value="Glutaredoxin"/>
    <property type="match status" value="1"/>
</dbReference>
<keyword evidence="6" id="KW-1185">Reference proteome</keyword>
<evidence type="ECO:0000313" key="6">
    <source>
        <dbReference type="Proteomes" id="UP000290682"/>
    </source>
</evidence>
<comment type="cofactor">
    <cofactor evidence="1">
        <name>FMN</name>
        <dbReference type="ChEBI" id="CHEBI:58210"/>
    </cofactor>
</comment>
<gene>
    <name evidence="5" type="ORF">EBB06_13000</name>
</gene>
<evidence type="ECO:0000256" key="1">
    <source>
        <dbReference type="ARBA" id="ARBA00001917"/>
    </source>
</evidence>
<dbReference type="InterPro" id="IPR036249">
    <property type="entry name" value="Thioredoxin-like_sf"/>
</dbReference>
<dbReference type="Proteomes" id="UP000290682">
    <property type="component" value="Unassembled WGS sequence"/>
</dbReference>
<reference evidence="5 6" key="1">
    <citation type="submission" date="2018-10" db="EMBL/GenBank/DDBJ databases">
        <title>Draft genome of Fastidiocella sp. strain 375T, a bacterium isolated from a karstic cave dripping water.</title>
        <authorList>
            <person name="Coelho C."/>
            <person name="Verissimo A."/>
            <person name="Tiago I."/>
        </authorList>
    </citation>
    <scope>NUCLEOTIDE SEQUENCE [LARGE SCALE GENOMIC DNA]</scope>
    <source>
        <strain evidence="5 6">CAVE-375</strain>
    </source>
</reference>
<protein>
    <submittedName>
        <fullName evidence="5">(2Fe-2S) ferredoxin domain-containing protein</fullName>
    </submittedName>
</protein>
<sequence>MAYFEHHVFICCNQRAEGEACCANFGTPALLSKMKDKVKALGLAGEGKVRINKAGCLGRCDDGPVMVVYPEETWYTFVDEDDLDEIVEEHLVHGRVVERLKI</sequence>
<proteinExistence type="predicted"/>
<dbReference type="PANTHER" id="PTHR43578">
    <property type="entry name" value="NADH-QUINONE OXIDOREDUCTASE SUBUNIT F"/>
    <property type="match status" value="1"/>
</dbReference>
<evidence type="ECO:0000313" key="5">
    <source>
        <dbReference type="EMBL" id="RXZ42800.1"/>
    </source>
</evidence>
<keyword evidence="2" id="KW-0479">Metal-binding</keyword>
<keyword evidence="4" id="KW-0411">Iron-sulfur</keyword>
<dbReference type="CDD" id="cd02980">
    <property type="entry name" value="TRX_Fd_family"/>
    <property type="match status" value="1"/>
</dbReference>
<keyword evidence="3" id="KW-0408">Iron</keyword>
<dbReference type="RefSeq" id="WP_129213583.1">
    <property type="nucleotide sequence ID" value="NZ_REGR01000014.1"/>
</dbReference>
<dbReference type="Pfam" id="PF01257">
    <property type="entry name" value="2Fe-2S_thioredx"/>
    <property type="match status" value="1"/>
</dbReference>
<name>A0ABY0FAX0_9NEIS</name>
<evidence type="ECO:0000256" key="3">
    <source>
        <dbReference type="ARBA" id="ARBA00023004"/>
    </source>
</evidence>
<evidence type="ECO:0000256" key="2">
    <source>
        <dbReference type="ARBA" id="ARBA00022723"/>
    </source>
</evidence>
<comment type="caution">
    <text evidence="5">The sequence shown here is derived from an EMBL/GenBank/DDBJ whole genome shotgun (WGS) entry which is preliminary data.</text>
</comment>
<dbReference type="SUPFAM" id="SSF52833">
    <property type="entry name" value="Thioredoxin-like"/>
    <property type="match status" value="1"/>
</dbReference>
<dbReference type="PANTHER" id="PTHR43578:SF3">
    <property type="entry name" value="NADH-QUINONE OXIDOREDUCTASE SUBUNIT F"/>
    <property type="match status" value="1"/>
</dbReference>